<keyword evidence="10" id="KW-1185">Reference proteome</keyword>
<comment type="subcellular location">
    <subcellularLocation>
        <location evidence="1">Membrane</location>
        <topology evidence="1">Multi-pass membrane protein</topology>
    </subcellularLocation>
</comment>
<evidence type="ECO:0000256" key="6">
    <source>
        <dbReference type="ARBA" id="ARBA00023136"/>
    </source>
</evidence>
<feature type="transmembrane region" description="Helical" evidence="8">
    <location>
        <begin position="365"/>
        <end position="387"/>
    </location>
</feature>
<dbReference type="Proteomes" id="UP000295479">
    <property type="component" value="Unassembled WGS sequence"/>
</dbReference>
<evidence type="ECO:0000256" key="8">
    <source>
        <dbReference type="SAM" id="Phobius"/>
    </source>
</evidence>
<dbReference type="GO" id="GO:0005886">
    <property type="term" value="C:plasma membrane"/>
    <property type="evidence" value="ECO:0007669"/>
    <property type="project" value="UniProtKB-SubCell"/>
</dbReference>
<feature type="transmembrane region" description="Helical" evidence="8">
    <location>
        <begin position="416"/>
        <end position="434"/>
    </location>
</feature>
<dbReference type="NCBIfam" id="NF038066">
    <property type="entry name" value="MptB"/>
    <property type="match status" value="1"/>
</dbReference>
<feature type="transmembrane region" description="Helical" evidence="8">
    <location>
        <begin position="12"/>
        <end position="29"/>
    </location>
</feature>
<comment type="caution">
    <text evidence="9">The sequence shown here is derived from an EMBL/GenBank/DDBJ whole genome shotgun (WGS) entry which is preliminary data.</text>
</comment>
<evidence type="ECO:0000313" key="9">
    <source>
        <dbReference type="EMBL" id="TDD95537.1"/>
    </source>
</evidence>
<dbReference type="Pfam" id="PF26314">
    <property type="entry name" value="MptA_B_family"/>
    <property type="match status" value="1"/>
</dbReference>
<accession>A0A4V2YZ30</accession>
<dbReference type="AlphaFoldDB" id="A0A4V2YZ30"/>
<reference evidence="9 10" key="1">
    <citation type="submission" date="2019-03" db="EMBL/GenBank/DDBJ databases">
        <title>Flavobacterium AR-3-4 sp. nov. isolated from arctic soil.</title>
        <authorList>
            <person name="Chaudhary D.K."/>
        </authorList>
    </citation>
    <scope>NUCLEOTIDE SEQUENCE [LARGE SCALE GENOMIC DNA]</scope>
    <source>
        <strain evidence="9 10">AR-3-4</strain>
    </source>
</reference>
<comment type="similarity">
    <text evidence="7">Belongs to the MptA/B family.</text>
</comment>
<proteinExistence type="inferred from homology"/>
<organism evidence="9 10">
    <name type="scientific">Flavobacterium cellulosilyticum</name>
    <dbReference type="NCBI Taxonomy" id="2541731"/>
    <lineage>
        <taxon>Bacteria</taxon>
        <taxon>Pseudomonadati</taxon>
        <taxon>Bacteroidota</taxon>
        <taxon>Flavobacteriia</taxon>
        <taxon>Flavobacteriales</taxon>
        <taxon>Flavobacteriaceae</taxon>
        <taxon>Flavobacterium</taxon>
    </lineage>
</organism>
<name>A0A4V2YZ30_9FLAO</name>
<protein>
    <submittedName>
        <fullName evidence="9">DUF2029 domain-containing protein</fullName>
    </submittedName>
</protein>
<feature type="transmembrane region" description="Helical" evidence="8">
    <location>
        <begin position="394"/>
        <end position="410"/>
    </location>
</feature>
<dbReference type="RefSeq" id="WP_132007190.1">
    <property type="nucleotide sequence ID" value="NZ_SMFK01000010.1"/>
</dbReference>
<dbReference type="EMBL" id="SMFK01000010">
    <property type="protein sequence ID" value="TDD95537.1"/>
    <property type="molecule type" value="Genomic_DNA"/>
</dbReference>
<evidence type="ECO:0000256" key="5">
    <source>
        <dbReference type="ARBA" id="ARBA00022989"/>
    </source>
</evidence>
<keyword evidence="3" id="KW-0808">Transferase</keyword>
<feature type="transmembrane region" description="Helical" evidence="8">
    <location>
        <begin position="59"/>
        <end position="77"/>
    </location>
</feature>
<evidence type="ECO:0000256" key="3">
    <source>
        <dbReference type="ARBA" id="ARBA00022679"/>
    </source>
</evidence>
<feature type="transmembrane region" description="Helical" evidence="8">
    <location>
        <begin position="265"/>
        <end position="283"/>
    </location>
</feature>
<dbReference type="OrthoDB" id="1491846at2"/>
<feature type="transmembrane region" description="Helical" evidence="8">
    <location>
        <begin position="295"/>
        <end position="312"/>
    </location>
</feature>
<dbReference type="InterPro" id="IPR049829">
    <property type="entry name" value="MptA/B-like"/>
</dbReference>
<sequence>MSFTVSNTRKSYIILIISILVYGFIGYELERTEFVSLVVSYSFLFFLTFQLIKLQKANFNFLIGAALSFRLIFIVALPNLSQDYFRFIWDGRLILEGLNPYLYLPKDLISNPDFTLSQAQELVNGMGSLSASHYSNYPPINQLFFIIAGFLSNHSIMGAAVILRIIIVAADFGTLYFGNKLLERIGLEKHRVFWYLLNPLVIIELTGNLHFEGVMLFFLVCSMYLLHKNKWKTAAVVLAVSISTKLLPLLLLPLFFQKLGWKKSIVFYALVIGVNALLFLPFLSSEFITNYTETIGLWFTNFEFNASIYYLIREIGFWITGYNIIQISGRIMPILIVIFIIYQAFKGNNRTTPDLLNSFLLVLSVYFFSSTTVHPWYIINLVLIGIFTKFKYPIVWSLTAILSYSAYSNTVFKENFYLLFIEYILVYGMLFYEMKRHYFDKSKKHQIS</sequence>
<feature type="transmembrane region" description="Helical" evidence="8">
    <location>
        <begin position="35"/>
        <end position="52"/>
    </location>
</feature>
<evidence type="ECO:0000256" key="1">
    <source>
        <dbReference type="ARBA" id="ARBA00004141"/>
    </source>
</evidence>
<feature type="transmembrane region" description="Helical" evidence="8">
    <location>
        <begin position="231"/>
        <end position="256"/>
    </location>
</feature>
<keyword evidence="2" id="KW-0328">Glycosyltransferase</keyword>
<evidence type="ECO:0000256" key="7">
    <source>
        <dbReference type="ARBA" id="ARBA00043987"/>
    </source>
</evidence>
<feature type="transmembrane region" description="Helical" evidence="8">
    <location>
        <begin position="143"/>
        <end position="172"/>
    </location>
</feature>
<evidence type="ECO:0000256" key="4">
    <source>
        <dbReference type="ARBA" id="ARBA00022692"/>
    </source>
</evidence>
<gene>
    <name evidence="9" type="ORF">E0F76_13815</name>
</gene>
<feature type="transmembrane region" description="Helical" evidence="8">
    <location>
        <begin position="192"/>
        <end position="225"/>
    </location>
</feature>
<keyword evidence="6 8" id="KW-0472">Membrane</keyword>
<evidence type="ECO:0000313" key="10">
    <source>
        <dbReference type="Proteomes" id="UP000295479"/>
    </source>
</evidence>
<feature type="transmembrane region" description="Helical" evidence="8">
    <location>
        <begin position="324"/>
        <end position="345"/>
    </location>
</feature>
<evidence type="ECO:0000256" key="2">
    <source>
        <dbReference type="ARBA" id="ARBA00022676"/>
    </source>
</evidence>
<dbReference type="GO" id="GO:0016758">
    <property type="term" value="F:hexosyltransferase activity"/>
    <property type="evidence" value="ECO:0007669"/>
    <property type="project" value="InterPro"/>
</dbReference>
<keyword evidence="4 8" id="KW-0812">Transmembrane</keyword>
<keyword evidence="5 8" id="KW-1133">Transmembrane helix</keyword>